<keyword evidence="5" id="KW-1185">Reference proteome</keyword>
<dbReference type="InterPro" id="IPR010255">
    <property type="entry name" value="Haem_peroxidase_sf"/>
</dbReference>
<gene>
    <name evidence="4" type="ORF">Saso_11250</name>
</gene>
<dbReference type="Gene3D" id="1.10.640.10">
    <property type="entry name" value="Haem peroxidase domain superfamily, animal type"/>
    <property type="match status" value="1"/>
</dbReference>
<evidence type="ECO:0000313" key="5">
    <source>
        <dbReference type="Proteomes" id="UP000649259"/>
    </source>
</evidence>
<dbReference type="InterPro" id="IPR037120">
    <property type="entry name" value="Haem_peroxidase_sf_animal"/>
</dbReference>
<dbReference type="PANTHER" id="PTHR11475">
    <property type="entry name" value="OXIDASE/PEROXIDASE"/>
    <property type="match status" value="1"/>
</dbReference>
<reference evidence="5" key="1">
    <citation type="submission" date="2023-07" db="EMBL/GenBank/DDBJ databases">
        <title>Whole genome shotgun sequence of Streptomyces cacaoi subsp. asoensis NBRC 13813.</title>
        <authorList>
            <person name="Komaki H."/>
            <person name="Tamura T."/>
        </authorList>
    </citation>
    <scope>NUCLEOTIDE SEQUENCE [LARGE SCALE GENOMIC DNA]</scope>
    <source>
        <strain evidence="5">NBRC 13813</strain>
    </source>
</reference>
<organism evidence="4 5">
    <name type="scientific">Streptomyces asoensis</name>
    <dbReference type="NCBI Taxonomy" id="249586"/>
    <lineage>
        <taxon>Bacteria</taxon>
        <taxon>Bacillati</taxon>
        <taxon>Actinomycetota</taxon>
        <taxon>Actinomycetes</taxon>
        <taxon>Kitasatosporales</taxon>
        <taxon>Streptomycetaceae</taxon>
        <taxon>Streptomyces</taxon>
    </lineage>
</organism>
<dbReference type="SUPFAM" id="SSF48113">
    <property type="entry name" value="Heme-dependent peroxidases"/>
    <property type="match status" value="1"/>
</dbReference>
<evidence type="ECO:0000256" key="2">
    <source>
        <dbReference type="ARBA" id="ARBA00022525"/>
    </source>
</evidence>
<dbReference type="InterPro" id="IPR019791">
    <property type="entry name" value="Haem_peroxidase_animal"/>
</dbReference>
<name>A0ABQ3RUM5_9ACTN</name>
<dbReference type="Proteomes" id="UP000649259">
    <property type="component" value="Unassembled WGS sequence"/>
</dbReference>
<dbReference type="EMBL" id="BNEB01000002">
    <property type="protein sequence ID" value="GHI59475.1"/>
    <property type="molecule type" value="Genomic_DNA"/>
</dbReference>
<dbReference type="PROSITE" id="PS50292">
    <property type="entry name" value="PEROXIDASE_3"/>
    <property type="match status" value="1"/>
</dbReference>
<evidence type="ECO:0000256" key="1">
    <source>
        <dbReference type="ARBA" id="ARBA00004613"/>
    </source>
</evidence>
<dbReference type="RefSeq" id="WP_189926303.1">
    <property type="nucleotide sequence ID" value="NZ_BMSI01000013.1"/>
</dbReference>
<proteinExistence type="predicted"/>
<comment type="caution">
    <text evidence="4">The sequence shown here is derived from an EMBL/GenBank/DDBJ whole genome shotgun (WGS) entry which is preliminary data.</text>
</comment>
<evidence type="ECO:0000313" key="4">
    <source>
        <dbReference type="EMBL" id="GHI59475.1"/>
    </source>
</evidence>
<keyword evidence="2" id="KW-0964">Secreted</keyword>
<dbReference type="GeneID" id="91469049"/>
<evidence type="ECO:0000256" key="3">
    <source>
        <dbReference type="ARBA" id="ARBA00023180"/>
    </source>
</evidence>
<sequence>MFRPAREPQSKRHLRSSFYVVGEGILAESRDGGPSEPLTASTVADLRKFRFSRLGPHSRPAQQLDREARTELARAMTDPEREQPDQPGVPSGFTYLGQFVDHDLTLDATAVRLEDEITVRQLLQGRSPALDLDSLYGLGPDHRFDRRFYEEDGIRLKSGTTQGVPDDPSIVGRPLTGFDLPRTGTGSLRSERRRALIPDPRNDENLVVAQIHTAFIRFHNRVVADLVGKGVSSAVLFETARETVVKHYQWMLRHDFLPRIVDPEIVDDVFGNGRRVFEPRPGEHDLPTMPIEFSVGAYRLGHSMVRGRYNWNRVFDQGRGTLELLFRFSGTSGILSPPPADAADPEAGDFERLPTNWIADFRRLFAFREAVPDRADLQVPDAQFNLAKRIDTLLVNPLADLPLGSFGGRGQAAPPEIELNLAFRNLTRASMLRLATGQQMAEYLVDRKVDVEPLTRADFAQGGGAQLSAPLVDAVARHAPLWFYALREAEVKGGGKLTGVGGRIVAEVFHRAIEGSRHSIVRDPFWRPFLSPVQDRNARHVFEMTDLLLHAFEGRADQLNPLGPVV</sequence>
<dbReference type="CDD" id="cd09819">
    <property type="entry name" value="An_peroxidase_bacterial_1"/>
    <property type="match status" value="1"/>
</dbReference>
<accession>A0ABQ3RUM5</accession>
<dbReference type="PANTHER" id="PTHR11475:SF4">
    <property type="entry name" value="CHORION PEROXIDASE"/>
    <property type="match status" value="1"/>
</dbReference>
<comment type="subcellular location">
    <subcellularLocation>
        <location evidence="1">Secreted</location>
    </subcellularLocation>
</comment>
<keyword evidence="3" id="KW-0325">Glycoprotein</keyword>
<dbReference type="Pfam" id="PF03098">
    <property type="entry name" value="An_peroxidase"/>
    <property type="match status" value="1"/>
</dbReference>
<protein>
    <submittedName>
        <fullName evidence="4">Myeloperoxidase</fullName>
    </submittedName>
</protein>